<comment type="caution">
    <text evidence="8">The sequence shown here is derived from an EMBL/GenBank/DDBJ whole genome shotgun (WGS) entry which is preliminary data.</text>
</comment>
<gene>
    <name evidence="8" type="ORF">G7Y89_g14814</name>
</gene>
<keyword evidence="4 7" id="KW-0812">Transmembrane</keyword>
<name>A0A8H4VQW1_9HELO</name>
<evidence type="ECO:0000256" key="6">
    <source>
        <dbReference type="ARBA" id="ARBA00023136"/>
    </source>
</evidence>
<protein>
    <submittedName>
        <fullName evidence="8">Uncharacterized protein</fullName>
    </submittedName>
</protein>
<dbReference type="OrthoDB" id="6132759at2759"/>
<reference evidence="8 9" key="1">
    <citation type="submission" date="2020-03" db="EMBL/GenBank/DDBJ databases">
        <title>Draft Genome Sequence of Cudoniella acicularis.</title>
        <authorList>
            <person name="Buettner E."/>
            <person name="Kellner H."/>
        </authorList>
    </citation>
    <scope>NUCLEOTIDE SEQUENCE [LARGE SCALE GENOMIC DNA]</scope>
    <source>
        <strain evidence="8 9">DSM 108380</strain>
    </source>
</reference>
<proteinExistence type="inferred from homology"/>
<sequence length="213" mass="22788">MFKVMASSSVLILGSPEKLWDLLQPAAIASPAVGAKDSSYLTIHSGQDLLLTGFILVSGFGTFTWFSIPLGLCATMSLVCVVLQDTVYWPVSGGVTAYQINNSLILPLVAQVIMGTGGVVAIILMVRLYRAVDKNIAEVVAHASIATYDFYQSYINPKASDKQLRLISYIALAGFAIFSTFFATALNTSGVSMGWLLKFLGVRLGSAVLPIRP</sequence>
<dbReference type="PANTHER" id="PTHR46154:SF4">
    <property type="entry name" value="UREA ACTIVE TRANSPORTER"/>
    <property type="match status" value="1"/>
</dbReference>
<dbReference type="InterPro" id="IPR001734">
    <property type="entry name" value="Na/solute_symporter"/>
</dbReference>
<evidence type="ECO:0000313" key="9">
    <source>
        <dbReference type="Proteomes" id="UP000566819"/>
    </source>
</evidence>
<dbReference type="Proteomes" id="UP000566819">
    <property type="component" value="Unassembled WGS sequence"/>
</dbReference>
<evidence type="ECO:0000256" key="5">
    <source>
        <dbReference type="ARBA" id="ARBA00022989"/>
    </source>
</evidence>
<organism evidence="8 9">
    <name type="scientific">Cudoniella acicularis</name>
    <dbReference type="NCBI Taxonomy" id="354080"/>
    <lineage>
        <taxon>Eukaryota</taxon>
        <taxon>Fungi</taxon>
        <taxon>Dikarya</taxon>
        <taxon>Ascomycota</taxon>
        <taxon>Pezizomycotina</taxon>
        <taxon>Leotiomycetes</taxon>
        <taxon>Helotiales</taxon>
        <taxon>Tricladiaceae</taxon>
        <taxon>Cudoniella</taxon>
    </lineage>
</organism>
<dbReference type="InterPro" id="IPR038377">
    <property type="entry name" value="Na/Glc_symporter_sf"/>
</dbReference>
<dbReference type="Gene3D" id="1.20.1730.10">
    <property type="entry name" value="Sodium/glucose cotransporter"/>
    <property type="match status" value="1"/>
</dbReference>
<evidence type="ECO:0000256" key="7">
    <source>
        <dbReference type="SAM" id="Phobius"/>
    </source>
</evidence>
<comment type="similarity">
    <text evidence="2">Belongs to the sodium:solute symporter (SSF) (TC 2.A.21) family.</text>
</comment>
<keyword evidence="6 7" id="KW-0472">Membrane</keyword>
<dbReference type="AlphaFoldDB" id="A0A8H4VQW1"/>
<evidence type="ECO:0000256" key="2">
    <source>
        <dbReference type="ARBA" id="ARBA00006434"/>
    </source>
</evidence>
<accession>A0A8H4VQW1</accession>
<evidence type="ECO:0000256" key="3">
    <source>
        <dbReference type="ARBA" id="ARBA00022448"/>
    </source>
</evidence>
<keyword evidence="5 7" id="KW-1133">Transmembrane helix</keyword>
<evidence type="ECO:0000313" key="8">
    <source>
        <dbReference type="EMBL" id="KAF4619033.1"/>
    </source>
</evidence>
<dbReference type="GO" id="GO:0015204">
    <property type="term" value="F:urea transmembrane transporter activity"/>
    <property type="evidence" value="ECO:0007669"/>
    <property type="project" value="InterPro"/>
</dbReference>
<evidence type="ECO:0000256" key="4">
    <source>
        <dbReference type="ARBA" id="ARBA00022692"/>
    </source>
</evidence>
<feature type="transmembrane region" description="Helical" evidence="7">
    <location>
        <begin position="104"/>
        <end position="126"/>
    </location>
</feature>
<keyword evidence="3" id="KW-0813">Transport</keyword>
<dbReference type="PANTHER" id="PTHR46154">
    <property type="match status" value="1"/>
</dbReference>
<dbReference type="GO" id="GO:0005886">
    <property type="term" value="C:plasma membrane"/>
    <property type="evidence" value="ECO:0007669"/>
    <property type="project" value="TreeGrafter"/>
</dbReference>
<dbReference type="InterPro" id="IPR031155">
    <property type="entry name" value="DUR"/>
</dbReference>
<feature type="transmembrane region" description="Helical" evidence="7">
    <location>
        <begin position="166"/>
        <end position="186"/>
    </location>
</feature>
<comment type="subcellular location">
    <subcellularLocation>
        <location evidence="1">Membrane</location>
        <topology evidence="1">Multi-pass membrane protein</topology>
    </subcellularLocation>
</comment>
<feature type="transmembrane region" description="Helical" evidence="7">
    <location>
        <begin position="54"/>
        <end position="84"/>
    </location>
</feature>
<keyword evidence="9" id="KW-1185">Reference proteome</keyword>
<dbReference type="EMBL" id="JAAMPI010002064">
    <property type="protein sequence ID" value="KAF4619033.1"/>
    <property type="molecule type" value="Genomic_DNA"/>
</dbReference>
<evidence type="ECO:0000256" key="1">
    <source>
        <dbReference type="ARBA" id="ARBA00004141"/>
    </source>
</evidence>
<dbReference type="PROSITE" id="PS50283">
    <property type="entry name" value="NA_SOLUT_SYMP_3"/>
    <property type="match status" value="1"/>
</dbReference>